<evidence type="ECO:0000313" key="4">
    <source>
        <dbReference type="Proteomes" id="UP000494269"/>
    </source>
</evidence>
<dbReference type="Gene3D" id="3.40.190.150">
    <property type="entry name" value="Bordetella uptake gene, domain 1"/>
    <property type="match status" value="1"/>
</dbReference>
<feature type="signal peptide" evidence="2">
    <location>
        <begin position="1"/>
        <end position="28"/>
    </location>
</feature>
<evidence type="ECO:0000313" key="3">
    <source>
        <dbReference type="EMBL" id="CAB3721058.1"/>
    </source>
</evidence>
<dbReference type="Pfam" id="PF03401">
    <property type="entry name" value="TctC"/>
    <property type="match status" value="1"/>
</dbReference>
<evidence type="ECO:0000256" key="1">
    <source>
        <dbReference type="ARBA" id="ARBA00006987"/>
    </source>
</evidence>
<keyword evidence="4" id="KW-1185">Reference proteome</keyword>
<dbReference type="AlphaFoldDB" id="A0A6S7A9P8"/>
<evidence type="ECO:0000256" key="2">
    <source>
        <dbReference type="SAM" id="SignalP"/>
    </source>
</evidence>
<sequence>MGTTTATIKLLAGAFAASLSLASASAHAQAAYPTQAIKFIVPYAAGGSSDTRSRQLAQKLSDSLGVPVVVDNKPGASGNIGTGQIATAKPDGYTIGLGNFAPLAVNKALYTMPFDPARDLAPIALIERGPMALGVNDKSPYANPAALIDDAKRNPEKLNYASTGAGSASHLSTELFKEQAGMNATHVPYRGGAPAVNDLIAGNVDFYIELPSLFLPHATGATPRIKMLAVAADKRVPGLPDVPTFKELGLPNMVVSNWFGVVAPAGTPPDVIKTLNEHINRALQDKQYRDVVESQGGEVAGGTPEQFSAFIASESERWTQLIRHKQIQVQ</sequence>
<protein>
    <recommendedName>
        <fullName evidence="5">Tripartite tricarboxylate transporter substrate binding protein</fullName>
    </recommendedName>
</protein>
<name>A0A6S7A9P8_9BURK</name>
<dbReference type="SUPFAM" id="SSF53850">
    <property type="entry name" value="Periplasmic binding protein-like II"/>
    <property type="match status" value="1"/>
</dbReference>
<gene>
    <name evidence="3" type="ORF">LMG3441_03826</name>
</gene>
<dbReference type="EMBL" id="CADIJQ010000006">
    <property type="protein sequence ID" value="CAB3721058.1"/>
    <property type="molecule type" value="Genomic_DNA"/>
</dbReference>
<dbReference type="PIRSF" id="PIRSF017082">
    <property type="entry name" value="YflP"/>
    <property type="match status" value="1"/>
</dbReference>
<reference evidence="3 4" key="1">
    <citation type="submission" date="2020-04" db="EMBL/GenBank/DDBJ databases">
        <authorList>
            <person name="De Canck E."/>
        </authorList>
    </citation>
    <scope>NUCLEOTIDE SEQUENCE [LARGE SCALE GENOMIC DNA]</scope>
    <source>
        <strain evidence="3 4">LMG 3441</strain>
    </source>
</reference>
<dbReference type="Gene3D" id="3.40.190.10">
    <property type="entry name" value="Periplasmic binding protein-like II"/>
    <property type="match status" value="1"/>
</dbReference>
<dbReference type="InterPro" id="IPR042100">
    <property type="entry name" value="Bug_dom1"/>
</dbReference>
<keyword evidence="2" id="KW-0732">Signal</keyword>
<dbReference type="Proteomes" id="UP000494269">
    <property type="component" value="Unassembled WGS sequence"/>
</dbReference>
<evidence type="ECO:0008006" key="5">
    <source>
        <dbReference type="Google" id="ProtNLM"/>
    </source>
</evidence>
<organism evidence="3 4">
    <name type="scientific">Achromobacter kerstersii</name>
    <dbReference type="NCBI Taxonomy" id="1353890"/>
    <lineage>
        <taxon>Bacteria</taxon>
        <taxon>Pseudomonadati</taxon>
        <taxon>Pseudomonadota</taxon>
        <taxon>Betaproteobacteria</taxon>
        <taxon>Burkholderiales</taxon>
        <taxon>Alcaligenaceae</taxon>
        <taxon>Achromobacter</taxon>
    </lineage>
</organism>
<dbReference type="RefSeq" id="WP_054421108.1">
    <property type="nucleotide sequence ID" value="NZ_CADIJQ010000006.1"/>
</dbReference>
<dbReference type="PANTHER" id="PTHR42928:SF5">
    <property type="entry name" value="BLR1237 PROTEIN"/>
    <property type="match status" value="1"/>
</dbReference>
<dbReference type="InterPro" id="IPR005064">
    <property type="entry name" value="BUG"/>
</dbReference>
<dbReference type="PANTHER" id="PTHR42928">
    <property type="entry name" value="TRICARBOXYLATE-BINDING PROTEIN"/>
    <property type="match status" value="1"/>
</dbReference>
<dbReference type="CDD" id="cd07012">
    <property type="entry name" value="PBP2_Bug_TTT"/>
    <property type="match status" value="1"/>
</dbReference>
<comment type="similarity">
    <text evidence="1">Belongs to the UPF0065 (bug) family.</text>
</comment>
<feature type="chain" id="PRO_5028956122" description="Tripartite tricarboxylate transporter substrate binding protein" evidence="2">
    <location>
        <begin position="29"/>
        <end position="330"/>
    </location>
</feature>
<accession>A0A6S7A9P8</accession>
<proteinExistence type="inferred from homology"/>